<evidence type="ECO:0000313" key="2">
    <source>
        <dbReference type="Proteomes" id="UP001177670"/>
    </source>
</evidence>
<reference evidence="1" key="1">
    <citation type="submission" date="2021-10" db="EMBL/GenBank/DDBJ databases">
        <title>Melipona bicolor Genome sequencing and assembly.</title>
        <authorList>
            <person name="Araujo N.S."/>
            <person name="Arias M.C."/>
        </authorList>
    </citation>
    <scope>NUCLEOTIDE SEQUENCE</scope>
    <source>
        <strain evidence="1">USP_2M_L1-L4_2017</strain>
        <tissue evidence="1">Whole body</tissue>
    </source>
</reference>
<evidence type="ECO:0000313" key="1">
    <source>
        <dbReference type="EMBL" id="KAK1130807.1"/>
    </source>
</evidence>
<dbReference type="EMBL" id="JAHYIQ010000007">
    <property type="protein sequence ID" value="KAK1130807.1"/>
    <property type="molecule type" value="Genomic_DNA"/>
</dbReference>
<protein>
    <submittedName>
        <fullName evidence="1">Uncharacterized protein</fullName>
    </submittedName>
</protein>
<dbReference type="AlphaFoldDB" id="A0AA40KSD6"/>
<dbReference type="Proteomes" id="UP001177670">
    <property type="component" value="Unassembled WGS sequence"/>
</dbReference>
<accession>A0AA40KSD6</accession>
<proteinExistence type="predicted"/>
<organism evidence="1 2">
    <name type="scientific">Melipona bicolor</name>
    <dbReference type="NCBI Taxonomy" id="60889"/>
    <lineage>
        <taxon>Eukaryota</taxon>
        <taxon>Metazoa</taxon>
        <taxon>Ecdysozoa</taxon>
        <taxon>Arthropoda</taxon>
        <taxon>Hexapoda</taxon>
        <taxon>Insecta</taxon>
        <taxon>Pterygota</taxon>
        <taxon>Neoptera</taxon>
        <taxon>Endopterygota</taxon>
        <taxon>Hymenoptera</taxon>
        <taxon>Apocrita</taxon>
        <taxon>Aculeata</taxon>
        <taxon>Apoidea</taxon>
        <taxon>Anthophila</taxon>
        <taxon>Apidae</taxon>
        <taxon>Melipona</taxon>
    </lineage>
</organism>
<name>A0AA40KSD6_9HYME</name>
<keyword evidence="2" id="KW-1185">Reference proteome</keyword>
<gene>
    <name evidence="1" type="ORF">K0M31_018917</name>
</gene>
<sequence length="74" mass="8072">MVQTSPYGETWLPRDLNLAGQPSSSNLSALSAALISPTICPNEKYVHVDTLCRSGKAAKKYYEQSVFGKVKVEP</sequence>
<comment type="caution">
    <text evidence="1">The sequence shown here is derived from an EMBL/GenBank/DDBJ whole genome shotgun (WGS) entry which is preliminary data.</text>
</comment>